<feature type="non-terminal residue" evidence="1">
    <location>
        <position position="1"/>
    </location>
</feature>
<dbReference type="AlphaFoldDB" id="A0AA41VFX5"/>
<evidence type="ECO:0000313" key="2">
    <source>
        <dbReference type="Proteomes" id="UP001177140"/>
    </source>
</evidence>
<protein>
    <submittedName>
        <fullName evidence="1">Uncharacterized protein</fullName>
    </submittedName>
</protein>
<comment type="caution">
    <text evidence="1">The sequence shown here is derived from an EMBL/GenBank/DDBJ whole genome shotgun (WGS) entry which is preliminary data.</text>
</comment>
<dbReference type="EMBL" id="JAJJMA010212993">
    <property type="protein sequence ID" value="MCL7040488.1"/>
    <property type="molecule type" value="Genomic_DNA"/>
</dbReference>
<sequence length="52" mass="5805">MNTVLRGEASSMLLKIDDEGSYPELGLSSCPQYCEAQGSDQRKRHPVFRVCT</sequence>
<name>A0AA41VFX5_PAPNU</name>
<reference evidence="1" key="1">
    <citation type="submission" date="2022-03" db="EMBL/GenBank/DDBJ databases">
        <title>A functionally conserved STORR gene fusion in Papaver species that diverged 16.8 million years ago.</title>
        <authorList>
            <person name="Catania T."/>
        </authorList>
    </citation>
    <scope>NUCLEOTIDE SEQUENCE</scope>
    <source>
        <strain evidence="1">S-191538</strain>
    </source>
</reference>
<gene>
    <name evidence="1" type="ORF">MKW94_008939</name>
</gene>
<organism evidence="1 2">
    <name type="scientific">Papaver nudicaule</name>
    <name type="common">Iceland poppy</name>
    <dbReference type="NCBI Taxonomy" id="74823"/>
    <lineage>
        <taxon>Eukaryota</taxon>
        <taxon>Viridiplantae</taxon>
        <taxon>Streptophyta</taxon>
        <taxon>Embryophyta</taxon>
        <taxon>Tracheophyta</taxon>
        <taxon>Spermatophyta</taxon>
        <taxon>Magnoliopsida</taxon>
        <taxon>Ranunculales</taxon>
        <taxon>Papaveraceae</taxon>
        <taxon>Papaveroideae</taxon>
        <taxon>Papaver</taxon>
    </lineage>
</organism>
<dbReference type="Proteomes" id="UP001177140">
    <property type="component" value="Unassembled WGS sequence"/>
</dbReference>
<accession>A0AA41VFX5</accession>
<evidence type="ECO:0000313" key="1">
    <source>
        <dbReference type="EMBL" id="MCL7040488.1"/>
    </source>
</evidence>
<proteinExistence type="predicted"/>
<keyword evidence="2" id="KW-1185">Reference proteome</keyword>